<dbReference type="GO" id="GO:0016887">
    <property type="term" value="F:ATP hydrolysis activity"/>
    <property type="evidence" value="ECO:0007669"/>
    <property type="project" value="TreeGrafter"/>
</dbReference>
<dbReference type="GO" id="GO:0005524">
    <property type="term" value="F:ATP binding"/>
    <property type="evidence" value="ECO:0007669"/>
    <property type="project" value="UniProtKB-KW"/>
</dbReference>
<dbReference type="PANTHER" id="PTHR43384">
    <property type="entry name" value="SEPTUM SITE-DETERMINING PROTEIN MIND HOMOLOG, CHLOROPLASTIC-RELATED"/>
    <property type="match status" value="1"/>
</dbReference>
<dbReference type="Gene3D" id="3.40.50.300">
    <property type="entry name" value="P-loop containing nucleotide triphosphate hydrolases"/>
    <property type="match status" value="1"/>
</dbReference>
<reference evidence="5 6" key="1">
    <citation type="submission" date="2018-01" db="EMBL/GenBank/DDBJ databases">
        <title>Arthrobacter sp. nov., from glaciers in China.</title>
        <authorList>
            <person name="Liu Q."/>
            <person name="Xin Y.-H."/>
        </authorList>
    </citation>
    <scope>NUCLEOTIDE SEQUENCE [LARGE SCALE GENOMIC DNA]</scope>
    <source>
        <strain evidence="5 6">HLT2-12-2</strain>
    </source>
</reference>
<proteinExistence type="predicted"/>
<dbReference type="GO" id="GO:0051782">
    <property type="term" value="P:negative regulation of cell division"/>
    <property type="evidence" value="ECO:0007669"/>
    <property type="project" value="TreeGrafter"/>
</dbReference>
<dbReference type="EMBL" id="PPXC01000003">
    <property type="protein sequence ID" value="POH74626.1"/>
    <property type="molecule type" value="Genomic_DNA"/>
</dbReference>
<evidence type="ECO:0000313" key="6">
    <source>
        <dbReference type="Proteomes" id="UP000237061"/>
    </source>
</evidence>
<keyword evidence="2" id="KW-0067">ATP-binding</keyword>
<keyword evidence="1" id="KW-0547">Nucleotide-binding</keyword>
<evidence type="ECO:0000256" key="1">
    <source>
        <dbReference type="ARBA" id="ARBA00022741"/>
    </source>
</evidence>
<dbReference type="GO" id="GO:0005829">
    <property type="term" value="C:cytosol"/>
    <property type="evidence" value="ECO:0007669"/>
    <property type="project" value="TreeGrafter"/>
</dbReference>
<evidence type="ECO:0000256" key="3">
    <source>
        <dbReference type="SAM" id="MobiDB-lite"/>
    </source>
</evidence>
<dbReference type="Pfam" id="PF01656">
    <property type="entry name" value="CbiA"/>
    <property type="match status" value="1"/>
</dbReference>
<feature type="region of interest" description="Disordered" evidence="3">
    <location>
        <begin position="166"/>
        <end position="242"/>
    </location>
</feature>
<sequence length="568" mass="58760">MNVVSVVSVGDTATGVIDQLAARRGLLNIVRRCPELAQLLAACQSGLAQVAVVAQCAGDLTATLVDRLAAVGVSVVAVAETPEDARRLHSMGAAVVPGNVTVESLSAAVLATVESTRHHLSTGYAVPATPDLDGGLLELQPTFDIGPLATGGTGPVFAGEALEGAGEPAAPTVPRSEMTESAPGGDAAMGPDQRPPQQNRPLSSPERTARPHQAAPHDVPSRLDAESLDGQATPAGGPRQLPAGLAAKVRARLHRDGIPWQSSRSQAKVGPLAVNAGASLPHGSGTLVAVWGPIGSPGRTTVAINVAAEQAAAGRSVMLIDADSFGASVAAALGLLDESASFAQACRAADQGQLSSAQLSKISTQVVFSSGTFSLLTGLTRPDRWPELRAAAVQRVLLRAKEMADLVVVDCGFSLESDEELSYDTVAPRRNAATLMVLSQADIIYALGNADPVGIPRLIRGLAELAHQCPATDVRVVVNKVRRRAVGGAPERALAQAWERFGPTLAIKHFLPWEPELTDKALLEGRLLQEIAPDAPLRKAILGLSCAAVQRNPESAVRNATAKLEVQG</sequence>
<dbReference type="Proteomes" id="UP000237061">
    <property type="component" value="Unassembled WGS sequence"/>
</dbReference>
<evidence type="ECO:0000313" key="5">
    <source>
        <dbReference type="EMBL" id="POH74626.1"/>
    </source>
</evidence>
<gene>
    <name evidence="5" type="ORF">CVS27_05260</name>
</gene>
<dbReference type="InterPro" id="IPR027417">
    <property type="entry name" value="P-loop_NTPase"/>
</dbReference>
<accession>A0A2S3ZZB2</accession>
<dbReference type="SUPFAM" id="SSF52540">
    <property type="entry name" value="P-loop containing nucleoside triphosphate hydrolases"/>
    <property type="match status" value="1"/>
</dbReference>
<comment type="caution">
    <text evidence="5">The sequence shown here is derived from an EMBL/GenBank/DDBJ whole genome shotgun (WGS) entry which is preliminary data.</text>
</comment>
<evidence type="ECO:0000256" key="2">
    <source>
        <dbReference type="ARBA" id="ARBA00022840"/>
    </source>
</evidence>
<dbReference type="InterPro" id="IPR002586">
    <property type="entry name" value="CobQ/CobB/MinD/ParA_Nub-bd_dom"/>
</dbReference>
<evidence type="ECO:0000259" key="4">
    <source>
        <dbReference type="Pfam" id="PF01656"/>
    </source>
</evidence>
<dbReference type="GO" id="GO:0009898">
    <property type="term" value="C:cytoplasmic side of plasma membrane"/>
    <property type="evidence" value="ECO:0007669"/>
    <property type="project" value="TreeGrafter"/>
</dbReference>
<dbReference type="PANTHER" id="PTHR43384:SF6">
    <property type="entry name" value="SEPTUM SITE-DETERMINING PROTEIN MIND HOMOLOG, CHLOROPLASTIC"/>
    <property type="match status" value="1"/>
</dbReference>
<dbReference type="AlphaFoldDB" id="A0A2S3ZZB2"/>
<dbReference type="InterPro" id="IPR050625">
    <property type="entry name" value="ParA/MinD_ATPase"/>
</dbReference>
<feature type="compositionally biased region" description="Polar residues" evidence="3">
    <location>
        <begin position="195"/>
        <end position="206"/>
    </location>
</feature>
<name>A0A2S3ZZB2_ARTGL</name>
<organism evidence="5 6">
    <name type="scientific">Arthrobacter glacialis</name>
    <dbReference type="NCBI Taxonomy" id="1664"/>
    <lineage>
        <taxon>Bacteria</taxon>
        <taxon>Bacillati</taxon>
        <taxon>Actinomycetota</taxon>
        <taxon>Actinomycetes</taxon>
        <taxon>Micrococcales</taxon>
        <taxon>Micrococcaceae</taxon>
        <taxon>Arthrobacter</taxon>
    </lineage>
</organism>
<feature type="domain" description="CobQ/CobB/MinD/ParA nucleotide binding" evidence="4">
    <location>
        <begin position="289"/>
        <end position="518"/>
    </location>
</feature>
<protein>
    <recommendedName>
        <fullName evidence="4">CobQ/CobB/MinD/ParA nucleotide binding domain-containing protein</fullName>
    </recommendedName>
</protein>
<keyword evidence="6" id="KW-1185">Reference proteome</keyword>